<comment type="caution">
    <text evidence="1">The sequence shown here is derived from an EMBL/GenBank/DDBJ whole genome shotgun (WGS) entry which is preliminary data.</text>
</comment>
<evidence type="ECO:0000313" key="1">
    <source>
        <dbReference type="EMBL" id="MCD7449153.1"/>
    </source>
</evidence>
<name>A0ABS8RR55_DATST</name>
<organism evidence="1 2">
    <name type="scientific">Datura stramonium</name>
    <name type="common">Jimsonweed</name>
    <name type="synonym">Common thornapple</name>
    <dbReference type="NCBI Taxonomy" id="4076"/>
    <lineage>
        <taxon>Eukaryota</taxon>
        <taxon>Viridiplantae</taxon>
        <taxon>Streptophyta</taxon>
        <taxon>Embryophyta</taxon>
        <taxon>Tracheophyta</taxon>
        <taxon>Spermatophyta</taxon>
        <taxon>Magnoliopsida</taxon>
        <taxon>eudicotyledons</taxon>
        <taxon>Gunneridae</taxon>
        <taxon>Pentapetalae</taxon>
        <taxon>asterids</taxon>
        <taxon>lamiids</taxon>
        <taxon>Solanales</taxon>
        <taxon>Solanaceae</taxon>
        <taxon>Solanoideae</taxon>
        <taxon>Datureae</taxon>
        <taxon>Datura</taxon>
    </lineage>
</organism>
<dbReference type="EMBL" id="JACEIK010000084">
    <property type="protein sequence ID" value="MCD7449153.1"/>
    <property type="molecule type" value="Genomic_DNA"/>
</dbReference>
<dbReference type="Proteomes" id="UP000823775">
    <property type="component" value="Unassembled WGS sequence"/>
</dbReference>
<accession>A0ABS8RR55</accession>
<feature type="non-terminal residue" evidence="1">
    <location>
        <position position="57"/>
    </location>
</feature>
<proteinExistence type="predicted"/>
<evidence type="ECO:0000313" key="2">
    <source>
        <dbReference type="Proteomes" id="UP000823775"/>
    </source>
</evidence>
<protein>
    <submittedName>
        <fullName evidence="1">Uncharacterized protein</fullName>
    </submittedName>
</protein>
<keyword evidence="2" id="KW-1185">Reference proteome</keyword>
<reference evidence="1 2" key="1">
    <citation type="journal article" date="2021" name="BMC Genomics">
        <title>Datura genome reveals duplications of psychoactive alkaloid biosynthetic genes and high mutation rate following tissue culture.</title>
        <authorList>
            <person name="Rajewski A."/>
            <person name="Carter-House D."/>
            <person name="Stajich J."/>
            <person name="Litt A."/>
        </authorList>
    </citation>
    <scope>NUCLEOTIDE SEQUENCE [LARGE SCALE GENOMIC DNA]</scope>
    <source>
        <strain evidence="1">AR-01</strain>
    </source>
</reference>
<gene>
    <name evidence="1" type="ORF">HAX54_049516</name>
</gene>
<sequence length="57" mass="6294">MGRRGWFPTSASLEKWGEGRGVSAAVWTCREGEKEEDERLAVDKGEVVRGFGCLHAV</sequence>